<dbReference type="RefSeq" id="WP_286293247.1">
    <property type="nucleotide sequence ID" value="NZ_AP024718.1"/>
</dbReference>
<proteinExistence type="predicted"/>
<dbReference type="Proteomes" id="UP001321450">
    <property type="component" value="Chromosome"/>
</dbReference>
<dbReference type="InterPro" id="IPR011322">
    <property type="entry name" value="N-reg_PII-like_a/b"/>
</dbReference>
<sequence>MQPVYEAGDILEAHIVKGFLEQWGIEVHISGYYLQGGIGELPVSGLVRLWVADEAVARARQALAAYHDT</sequence>
<name>A0AAU9C8K8_9GAMM</name>
<dbReference type="EMBL" id="AP024718">
    <property type="protein sequence ID" value="BCX88172.1"/>
    <property type="molecule type" value="Genomic_DNA"/>
</dbReference>
<dbReference type="SUPFAM" id="SSF54913">
    <property type="entry name" value="GlnB-like"/>
    <property type="match status" value="1"/>
</dbReference>
<gene>
    <name evidence="2" type="ORF">MIN45_P0540</name>
</gene>
<keyword evidence="3" id="KW-1185">Reference proteome</keyword>
<dbReference type="InterPro" id="IPR018551">
    <property type="entry name" value="DUF2007"/>
</dbReference>
<dbReference type="AlphaFoldDB" id="A0AAU9C8K8"/>
<protein>
    <recommendedName>
        <fullName evidence="1">DUF2007 domain-containing protein</fullName>
    </recommendedName>
</protein>
<reference evidence="3" key="1">
    <citation type="journal article" date="2024" name="Int. J. Syst. Evol. Microbiol.">
        <title>Methylomarinovum tepidoasis sp. nov., a moderately thermophilic methanotroph of the family Methylothermaceae isolated from a deep-sea hydrothermal field.</title>
        <authorList>
            <person name="Hirayama H."/>
            <person name="Takaki Y."/>
            <person name="Abe M."/>
            <person name="Miyazaki M."/>
            <person name="Uematsu K."/>
            <person name="Matsui Y."/>
            <person name="Takai K."/>
        </authorList>
    </citation>
    <scope>NUCLEOTIDE SEQUENCE [LARGE SCALE GENOMIC DNA]</scope>
    <source>
        <strain evidence="3">IN45</strain>
    </source>
</reference>
<accession>A0AAU9C8K8</accession>
<dbReference type="KEGG" id="meiy:MIN45_P0540"/>
<dbReference type="Gene3D" id="3.30.70.790">
    <property type="entry name" value="UreE, C-terminal domain"/>
    <property type="match status" value="1"/>
</dbReference>
<evidence type="ECO:0000313" key="3">
    <source>
        <dbReference type="Proteomes" id="UP001321450"/>
    </source>
</evidence>
<evidence type="ECO:0000259" key="1">
    <source>
        <dbReference type="Pfam" id="PF09413"/>
    </source>
</evidence>
<organism evidence="2 3">
    <name type="scientific">Methylomarinovum tepidoasis</name>
    <dbReference type="NCBI Taxonomy" id="2840183"/>
    <lineage>
        <taxon>Bacteria</taxon>
        <taxon>Pseudomonadati</taxon>
        <taxon>Pseudomonadota</taxon>
        <taxon>Gammaproteobacteria</taxon>
        <taxon>Methylococcales</taxon>
        <taxon>Methylothermaceae</taxon>
        <taxon>Methylomarinovum</taxon>
    </lineage>
</organism>
<feature type="domain" description="DUF2007" evidence="1">
    <location>
        <begin position="1"/>
        <end position="65"/>
    </location>
</feature>
<dbReference type="Pfam" id="PF09413">
    <property type="entry name" value="DUF2007"/>
    <property type="match status" value="1"/>
</dbReference>
<evidence type="ECO:0000313" key="2">
    <source>
        <dbReference type="EMBL" id="BCX88172.1"/>
    </source>
</evidence>